<dbReference type="AlphaFoldDB" id="A0A9N8VSQ6"/>
<evidence type="ECO:0000313" key="2">
    <source>
        <dbReference type="Proteomes" id="UP000789739"/>
    </source>
</evidence>
<accession>A0A9N8VSQ6</accession>
<gene>
    <name evidence="1" type="ORF">PBRASI_LOCUS492</name>
</gene>
<dbReference type="Proteomes" id="UP000789739">
    <property type="component" value="Unassembled WGS sequence"/>
</dbReference>
<dbReference type="EMBL" id="CAJVPI010000024">
    <property type="protein sequence ID" value="CAG8459299.1"/>
    <property type="molecule type" value="Genomic_DNA"/>
</dbReference>
<name>A0A9N8VSQ6_9GLOM</name>
<sequence>MVTVELKLDELTHRVGGGISEICTFCEVRCSSLNEYSYAEYCEPENVVVV</sequence>
<comment type="caution">
    <text evidence="1">The sequence shown here is derived from an EMBL/GenBank/DDBJ whole genome shotgun (WGS) entry which is preliminary data.</text>
</comment>
<proteinExistence type="predicted"/>
<organism evidence="1 2">
    <name type="scientific">Paraglomus brasilianum</name>
    <dbReference type="NCBI Taxonomy" id="144538"/>
    <lineage>
        <taxon>Eukaryota</taxon>
        <taxon>Fungi</taxon>
        <taxon>Fungi incertae sedis</taxon>
        <taxon>Mucoromycota</taxon>
        <taxon>Glomeromycotina</taxon>
        <taxon>Glomeromycetes</taxon>
        <taxon>Paraglomerales</taxon>
        <taxon>Paraglomeraceae</taxon>
        <taxon>Paraglomus</taxon>
    </lineage>
</organism>
<keyword evidence="2" id="KW-1185">Reference proteome</keyword>
<protein>
    <submittedName>
        <fullName evidence="1">5095_t:CDS:1</fullName>
    </submittedName>
</protein>
<evidence type="ECO:0000313" key="1">
    <source>
        <dbReference type="EMBL" id="CAG8459299.1"/>
    </source>
</evidence>
<reference evidence="1" key="1">
    <citation type="submission" date="2021-06" db="EMBL/GenBank/DDBJ databases">
        <authorList>
            <person name="Kallberg Y."/>
            <person name="Tangrot J."/>
            <person name="Rosling A."/>
        </authorList>
    </citation>
    <scope>NUCLEOTIDE SEQUENCE</scope>
    <source>
        <strain evidence="1">BR232B</strain>
    </source>
</reference>